<organism evidence="5 6">
    <name type="scientific">Marasmius tenuissimus</name>
    <dbReference type="NCBI Taxonomy" id="585030"/>
    <lineage>
        <taxon>Eukaryota</taxon>
        <taxon>Fungi</taxon>
        <taxon>Dikarya</taxon>
        <taxon>Basidiomycota</taxon>
        <taxon>Agaricomycotina</taxon>
        <taxon>Agaricomycetes</taxon>
        <taxon>Agaricomycetidae</taxon>
        <taxon>Agaricales</taxon>
        <taxon>Marasmiineae</taxon>
        <taxon>Marasmiaceae</taxon>
        <taxon>Marasmius</taxon>
    </lineage>
</organism>
<dbReference type="PANTHER" id="PTHR10218:SF360">
    <property type="entry name" value="GUANINE NUCLEOTIDE-BINDING PROTEIN SUBUNIT ALPHA HOMOLOG"/>
    <property type="match status" value="1"/>
</dbReference>
<sequence>MLVASDSQGGPRPIIAAPQSPSSQAEASTRHIEMSSGNGIRGQRYASLLSETSPGYPLWKPSPRFTDTGEEHIIQIGDVGVCSDVDPFLALFNITEPLGRITDGDRVPAGVVPHCDIRGRITVDTGYHQNHKLFTKPPGSILHNVRMDEEDARVFTFNLSAEEGALLILPRGGVLRKLDRTGEFQRRINLNPFQKGSTSLSPREAPMQPSPGGCDSFELSRSHVAPEVQLTDQHHITVSNIVSLPATFNTLISHPCQLINELAFQIVAKARPSLLESGCAAFSHDEDWISVLKDSEDGPLEQYELLRRICANYKFVAERDAIYTERMTTVESELVRTSSRSACHHNAFVPVLFQAREPEATHKTSPPPEMIYSGEIRLEEERGTIPLGGWLFGTKRSGKKSTTEAKKGRKKLEEEVNQQNNAHQRSLSDPLRAALLPPLNETPKQKKERLRREAKSKRVSDGIDKMIRQEKENLKKTKADVSVLLLGQSESGKSTTLKQFQLLYSPSTFHAERMAWRAVIYLNLIKSVTRLLNALTPDGEEEANDESISASTEGDQGAVPNFETYKQRLQPLFHLETRLSQLLSSPDEIEPTQLARLSSARNQMNAHIMPNSVLSPSHHGNAHFKRTEVTVHTFKNWKKTVSFANKWNPMSPDKGETQEWWDNPEDLGHGLHAYAPAMLDLWKDPHVKKWLEEKKIRPQESAGL</sequence>
<dbReference type="Pfam" id="PF00503">
    <property type="entry name" value="G-alpha"/>
    <property type="match status" value="1"/>
</dbReference>
<feature type="region of interest" description="Disordered" evidence="4">
    <location>
        <begin position="389"/>
        <end position="463"/>
    </location>
</feature>
<name>A0ABR2Z6Q0_9AGAR</name>
<dbReference type="InterPro" id="IPR001019">
    <property type="entry name" value="Gprotein_alpha_su"/>
</dbReference>
<feature type="compositionally biased region" description="Basic and acidic residues" evidence="4">
    <location>
        <begin position="450"/>
        <end position="463"/>
    </location>
</feature>
<feature type="compositionally biased region" description="Polar residues" evidence="4">
    <location>
        <begin position="417"/>
        <end position="427"/>
    </location>
</feature>
<evidence type="ECO:0000256" key="2">
    <source>
        <dbReference type="ARBA" id="ARBA00023134"/>
    </source>
</evidence>
<feature type="region of interest" description="Disordered" evidence="4">
    <location>
        <begin position="1"/>
        <end position="31"/>
    </location>
</feature>
<accession>A0ABR2Z6Q0</accession>
<feature type="compositionally biased region" description="Low complexity" evidence="4">
    <location>
        <begin position="11"/>
        <end position="27"/>
    </location>
</feature>
<comment type="caution">
    <text evidence="5">The sequence shown here is derived from an EMBL/GenBank/DDBJ whole genome shotgun (WGS) entry which is preliminary data.</text>
</comment>
<keyword evidence="3" id="KW-0807">Transducer</keyword>
<evidence type="ECO:0000256" key="1">
    <source>
        <dbReference type="ARBA" id="ARBA00022741"/>
    </source>
</evidence>
<dbReference type="EMBL" id="JBBXMP010000752">
    <property type="protein sequence ID" value="KAL0057010.1"/>
    <property type="molecule type" value="Genomic_DNA"/>
</dbReference>
<evidence type="ECO:0000313" key="6">
    <source>
        <dbReference type="Proteomes" id="UP001437256"/>
    </source>
</evidence>
<evidence type="ECO:0000313" key="5">
    <source>
        <dbReference type="EMBL" id="KAL0057010.1"/>
    </source>
</evidence>
<feature type="compositionally biased region" description="Basic and acidic residues" evidence="4">
    <location>
        <begin position="401"/>
        <end position="414"/>
    </location>
</feature>
<dbReference type="InterPro" id="IPR027417">
    <property type="entry name" value="P-loop_NTPase"/>
</dbReference>
<dbReference type="Proteomes" id="UP001437256">
    <property type="component" value="Unassembled WGS sequence"/>
</dbReference>
<dbReference type="InterPro" id="IPR011025">
    <property type="entry name" value="GproteinA_insert"/>
</dbReference>
<gene>
    <name evidence="5" type="ORF">AAF712_016371</name>
</gene>
<dbReference type="Gene3D" id="3.40.50.300">
    <property type="entry name" value="P-loop containing nucleotide triphosphate hydrolases"/>
    <property type="match status" value="1"/>
</dbReference>
<evidence type="ECO:0000256" key="4">
    <source>
        <dbReference type="SAM" id="MobiDB-lite"/>
    </source>
</evidence>
<proteinExistence type="predicted"/>
<reference evidence="5 6" key="1">
    <citation type="submission" date="2024-05" db="EMBL/GenBank/DDBJ databases">
        <title>A draft genome resource for the thread blight pathogen Marasmius tenuissimus strain MS-2.</title>
        <authorList>
            <person name="Yulfo-Soto G.E."/>
            <person name="Baruah I.K."/>
            <person name="Amoako-Attah I."/>
            <person name="Bukari Y."/>
            <person name="Meinhardt L.W."/>
            <person name="Bailey B.A."/>
            <person name="Cohen S.P."/>
        </authorList>
    </citation>
    <scope>NUCLEOTIDE SEQUENCE [LARGE SCALE GENOMIC DNA]</scope>
    <source>
        <strain evidence="5 6">MS-2</strain>
    </source>
</reference>
<dbReference type="SUPFAM" id="SSF47895">
    <property type="entry name" value="Transducin (alpha subunit), insertion domain"/>
    <property type="match status" value="1"/>
</dbReference>
<dbReference type="PANTHER" id="PTHR10218">
    <property type="entry name" value="GTP-BINDING PROTEIN ALPHA SUBUNIT"/>
    <property type="match status" value="1"/>
</dbReference>
<protein>
    <submittedName>
        <fullName evidence="5">Uncharacterized protein</fullName>
    </submittedName>
</protein>
<evidence type="ECO:0000256" key="3">
    <source>
        <dbReference type="ARBA" id="ARBA00023224"/>
    </source>
</evidence>
<keyword evidence="6" id="KW-1185">Reference proteome</keyword>
<keyword evidence="2" id="KW-0342">GTP-binding</keyword>
<feature type="region of interest" description="Disordered" evidence="4">
    <location>
        <begin position="540"/>
        <end position="559"/>
    </location>
</feature>
<keyword evidence="1" id="KW-0547">Nucleotide-binding</keyword>